<dbReference type="InterPro" id="IPR024678">
    <property type="entry name" value="Kinase_OSR1/WNK_CCT"/>
</dbReference>
<dbReference type="EMBL" id="VCGU01000005">
    <property type="protein sequence ID" value="TRY74501.1"/>
    <property type="molecule type" value="Genomic_DNA"/>
</dbReference>
<dbReference type="Pfam" id="PF00069">
    <property type="entry name" value="Pkinase"/>
    <property type="match status" value="1"/>
</dbReference>
<dbReference type="InterPro" id="IPR050588">
    <property type="entry name" value="WNK_Ser-Thr_kinase"/>
</dbReference>
<feature type="compositionally biased region" description="Polar residues" evidence="15">
    <location>
        <begin position="786"/>
        <end position="797"/>
    </location>
</feature>
<evidence type="ECO:0000256" key="9">
    <source>
        <dbReference type="ARBA" id="ARBA00022777"/>
    </source>
</evidence>
<comment type="caution">
    <text evidence="17">The sequence shown here is derived from an EMBL/GenBank/DDBJ whole genome shotgun (WGS) entry which is preliminary data.</text>
</comment>
<dbReference type="STRING" id="6832.A0A553P9Y7"/>
<evidence type="ECO:0000256" key="13">
    <source>
        <dbReference type="ARBA" id="ARBA00048679"/>
    </source>
</evidence>
<dbReference type="Pfam" id="PF12202">
    <property type="entry name" value="OSR1_C"/>
    <property type="match status" value="1"/>
</dbReference>
<dbReference type="Gene3D" id="3.30.200.20">
    <property type="entry name" value="Phosphorylase Kinase, domain 1"/>
    <property type="match status" value="1"/>
</dbReference>
<dbReference type="InterPro" id="IPR008271">
    <property type="entry name" value="Ser/Thr_kinase_AS"/>
</dbReference>
<keyword evidence="18" id="KW-1185">Reference proteome</keyword>
<evidence type="ECO:0000256" key="6">
    <source>
        <dbReference type="ARBA" id="ARBA00022527"/>
    </source>
</evidence>
<dbReference type="FunFam" id="3.30.200.20:FF:001054">
    <property type="entry name" value="Serine/threonine-protein kinase WNK1"/>
    <property type="match status" value="1"/>
</dbReference>
<dbReference type="GO" id="GO:0140694">
    <property type="term" value="P:membraneless organelle assembly"/>
    <property type="evidence" value="ECO:0007669"/>
    <property type="project" value="UniProtKB-ARBA"/>
</dbReference>
<evidence type="ECO:0000256" key="11">
    <source>
        <dbReference type="ARBA" id="ARBA00023054"/>
    </source>
</evidence>
<evidence type="ECO:0000256" key="7">
    <source>
        <dbReference type="ARBA" id="ARBA00022679"/>
    </source>
</evidence>
<dbReference type="InterPro" id="IPR000719">
    <property type="entry name" value="Prot_kinase_dom"/>
</dbReference>
<name>A0A553P9Y7_TIGCA</name>
<evidence type="ECO:0000256" key="1">
    <source>
        <dbReference type="ARBA" id="ARBA00001946"/>
    </source>
</evidence>
<dbReference type="CDD" id="cd13983">
    <property type="entry name" value="STKc_WNK"/>
    <property type="match status" value="1"/>
</dbReference>
<evidence type="ECO:0000256" key="3">
    <source>
        <dbReference type="ARBA" id="ARBA00012513"/>
    </source>
</evidence>
<dbReference type="InterPro" id="IPR011009">
    <property type="entry name" value="Kinase-like_dom_sf"/>
</dbReference>
<dbReference type="AlphaFoldDB" id="A0A553P9Y7"/>
<gene>
    <name evidence="17" type="ORF">TCAL_01666</name>
</gene>
<feature type="region of interest" description="Disordered" evidence="15">
    <location>
        <begin position="767"/>
        <end position="820"/>
    </location>
</feature>
<feature type="region of interest" description="Disordered" evidence="15">
    <location>
        <begin position="645"/>
        <end position="675"/>
    </location>
</feature>
<feature type="region of interest" description="Disordered" evidence="15">
    <location>
        <begin position="47"/>
        <end position="116"/>
    </location>
</feature>
<keyword evidence="11" id="KW-0175">Coiled coil</keyword>
<dbReference type="Proteomes" id="UP000318571">
    <property type="component" value="Chromosome 2"/>
</dbReference>
<dbReference type="PROSITE" id="PS50011">
    <property type="entry name" value="PROTEIN_KINASE_DOM"/>
    <property type="match status" value="1"/>
</dbReference>
<keyword evidence="5" id="KW-0963">Cytoplasm</keyword>
<feature type="compositionally biased region" description="Acidic residues" evidence="15">
    <location>
        <begin position="182"/>
        <end position="192"/>
    </location>
</feature>
<comment type="cofactor">
    <cofactor evidence="1">
        <name>Mg(2+)</name>
        <dbReference type="ChEBI" id="CHEBI:18420"/>
    </cofactor>
</comment>
<feature type="domain" description="Protein kinase" evidence="16">
    <location>
        <begin position="202"/>
        <end position="463"/>
    </location>
</feature>
<dbReference type="FunFam" id="1.10.510.10:FF:000006">
    <property type="entry name" value="Serine/threonine-protein kinase WNK1 isoform 2"/>
    <property type="match status" value="1"/>
</dbReference>
<evidence type="ECO:0000256" key="12">
    <source>
        <dbReference type="ARBA" id="ARBA00047899"/>
    </source>
</evidence>
<evidence type="ECO:0000256" key="8">
    <source>
        <dbReference type="ARBA" id="ARBA00022741"/>
    </source>
</evidence>
<comment type="subcellular location">
    <subcellularLocation>
        <location evidence="2">Cytoplasm</location>
    </subcellularLocation>
</comment>
<feature type="compositionally biased region" description="Low complexity" evidence="15">
    <location>
        <begin position="131"/>
        <end position="141"/>
    </location>
</feature>
<dbReference type="PROSITE" id="PS00108">
    <property type="entry name" value="PROTEIN_KINASE_ST"/>
    <property type="match status" value="1"/>
</dbReference>
<dbReference type="Pfam" id="PF24889">
    <property type="entry name" value="CCTL2_WNK"/>
    <property type="match status" value="1"/>
</dbReference>
<evidence type="ECO:0000259" key="16">
    <source>
        <dbReference type="PROSITE" id="PS50011"/>
    </source>
</evidence>
<comment type="similarity">
    <text evidence="14">Belongs to the protein kinase superfamily. Ser/Thr protein kinase family. WNK subfamily.</text>
</comment>
<organism evidence="17 18">
    <name type="scientific">Tigriopus californicus</name>
    <name type="common">Marine copepod</name>
    <dbReference type="NCBI Taxonomy" id="6832"/>
    <lineage>
        <taxon>Eukaryota</taxon>
        <taxon>Metazoa</taxon>
        <taxon>Ecdysozoa</taxon>
        <taxon>Arthropoda</taxon>
        <taxon>Crustacea</taxon>
        <taxon>Multicrustacea</taxon>
        <taxon>Hexanauplia</taxon>
        <taxon>Copepoda</taxon>
        <taxon>Harpacticoida</taxon>
        <taxon>Harpacticidae</taxon>
        <taxon>Tigriopus</taxon>
    </lineage>
</organism>
<keyword evidence="9" id="KW-0418">Kinase</keyword>
<comment type="catalytic activity">
    <reaction evidence="13">
        <text>L-seryl-[protein] + ATP = O-phospho-L-seryl-[protein] + ADP + H(+)</text>
        <dbReference type="Rhea" id="RHEA:17989"/>
        <dbReference type="Rhea" id="RHEA-COMP:9863"/>
        <dbReference type="Rhea" id="RHEA-COMP:11604"/>
        <dbReference type="ChEBI" id="CHEBI:15378"/>
        <dbReference type="ChEBI" id="CHEBI:29999"/>
        <dbReference type="ChEBI" id="CHEBI:30616"/>
        <dbReference type="ChEBI" id="CHEBI:83421"/>
        <dbReference type="ChEBI" id="CHEBI:456216"/>
        <dbReference type="EC" id="2.7.11.1"/>
    </reaction>
</comment>
<feature type="region of interest" description="Disordered" evidence="15">
    <location>
        <begin position="1"/>
        <end position="35"/>
    </location>
</feature>
<dbReference type="GO" id="GO:0006884">
    <property type="term" value="P:cell volume homeostasis"/>
    <property type="evidence" value="ECO:0007669"/>
    <property type="project" value="UniProtKB-ARBA"/>
</dbReference>
<proteinExistence type="inferred from homology"/>
<feature type="region of interest" description="Disordered" evidence="15">
    <location>
        <begin position="131"/>
        <end position="204"/>
    </location>
</feature>
<dbReference type="GO" id="GO:0071474">
    <property type="term" value="P:cellular hyperosmotic response"/>
    <property type="evidence" value="ECO:0007669"/>
    <property type="project" value="UniProtKB-ARBA"/>
</dbReference>
<evidence type="ECO:0000256" key="4">
    <source>
        <dbReference type="ARBA" id="ARBA00022473"/>
    </source>
</evidence>
<evidence type="ECO:0000256" key="5">
    <source>
        <dbReference type="ARBA" id="ARBA00022490"/>
    </source>
</evidence>
<dbReference type="GO" id="GO:0005737">
    <property type="term" value="C:cytoplasm"/>
    <property type="evidence" value="ECO:0007669"/>
    <property type="project" value="UniProtKB-SubCell"/>
</dbReference>
<evidence type="ECO:0000256" key="15">
    <source>
        <dbReference type="SAM" id="MobiDB-lite"/>
    </source>
</evidence>
<evidence type="ECO:0000256" key="10">
    <source>
        <dbReference type="ARBA" id="ARBA00022840"/>
    </source>
</evidence>
<evidence type="ECO:0000256" key="2">
    <source>
        <dbReference type="ARBA" id="ARBA00004496"/>
    </source>
</evidence>
<dbReference type="InterPro" id="IPR056865">
    <property type="entry name" value="CCTL2_WNK"/>
</dbReference>
<protein>
    <recommendedName>
        <fullName evidence="3">non-specific serine/threonine protein kinase</fullName>
        <ecNumber evidence="3">2.7.11.1</ecNumber>
    </recommendedName>
</protein>
<feature type="compositionally biased region" description="Basic and acidic residues" evidence="15">
    <location>
        <begin position="652"/>
        <end position="668"/>
    </location>
</feature>
<reference evidence="17 18" key="1">
    <citation type="journal article" date="2018" name="Nat. Ecol. Evol.">
        <title>Genomic signatures of mitonuclear coevolution across populations of Tigriopus californicus.</title>
        <authorList>
            <person name="Barreto F.S."/>
            <person name="Watson E.T."/>
            <person name="Lima T.G."/>
            <person name="Willett C.S."/>
            <person name="Edmands S."/>
            <person name="Li W."/>
            <person name="Burton R.S."/>
        </authorList>
    </citation>
    <scope>NUCLEOTIDE SEQUENCE [LARGE SCALE GENOMIC DNA]</scope>
    <source>
        <strain evidence="17 18">San Diego</strain>
    </source>
</reference>
<feature type="compositionally biased region" description="Basic and acidic residues" evidence="15">
    <location>
        <begin position="800"/>
        <end position="820"/>
    </location>
</feature>
<feature type="compositionally biased region" description="Polar residues" evidence="15">
    <location>
        <begin position="100"/>
        <end position="111"/>
    </location>
</feature>
<sequence length="820" mass="90975">MSQTPIVPDASSAPTGAPIRPPLRHRRRSAPPIQTGLAMAASLAAAAGVNSVHSRDPVSTLTEDQSEVDSPGASILKSARSLKEDSPSGPKVRWHRQLTTEETIQPASNEPSIGHPSDLVAISVKCDSAVAASESASVPVNGPQPVPVGPLDSDTPPAPAPPEPKEDGRDDPLLAQKKPPEIEEDEDEDQDATDSSPDGRFLKFPEEIGRGSFKTVFRGLDTDSGVSVAWCELQQKKLSKIERQRFREEAEMLKGLQHPNIVRFYESWEVNKSKNVSKKYIVLVTELMTSGTLKTYLRRFKRINLRVLKSWCRQILKGLLFLHTRSPPVIHRDLKCDNIFITGPTGSVKIGDLGLATLKNQSFAKSVIGTPEFMAPEMYDEQYDESVDVYAFGMCMLEMATSEYPYSECTGPAQIYKRVVNGIRPLSMEKVEDPDIREIIDLCTQLDRSKRPSIKQLLQMEFFQEDIGFKLEILDRDMMVVNQNNMINFRLRVTDIKKQRREKPAHKENEAIEFEFNLDSDECNEITMNMLIESASAQSLGHCHHLAHISHYQGLRRGSLPVNTIGYTLATPSPLTASTNDLNAQLVSNVPQSEPLLNTANNPNAAPPATTVYNNNLRRASVGIELPTLEETLIEHHTQNTDGTAVENAEGNQHHDPNSQQHEVEKTKGTKKSKRKKITNLGPVIKVSGIHQVEGGVKVEAVIETLESKTVTFEFHTLDFDPNEVSSAFIEQSFWHEQHRNFINDQLLDLAEQLKENPTKIPVARIPLDGPVSGGAPNEPRIDGSVETNVDHTNSPQKVKPQESHEIPSGIEDKSNAQVR</sequence>
<keyword evidence="4" id="KW-0217">Developmental protein</keyword>
<dbReference type="SMART" id="SM00220">
    <property type="entry name" value="S_TKc"/>
    <property type="match status" value="1"/>
</dbReference>
<evidence type="ECO:0000256" key="14">
    <source>
        <dbReference type="ARBA" id="ARBA00061662"/>
    </source>
</evidence>
<evidence type="ECO:0000313" key="17">
    <source>
        <dbReference type="EMBL" id="TRY74501.1"/>
    </source>
</evidence>
<dbReference type="Gene3D" id="1.10.510.10">
    <property type="entry name" value="Transferase(Phosphotransferase) domain 1"/>
    <property type="match status" value="1"/>
</dbReference>
<dbReference type="GO" id="GO:0004674">
    <property type="term" value="F:protein serine/threonine kinase activity"/>
    <property type="evidence" value="ECO:0007669"/>
    <property type="project" value="UniProtKB-KW"/>
</dbReference>
<keyword evidence="7" id="KW-0808">Transferase</keyword>
<dbReference type="GO" id="GO:0140693">
    <property type="term" value="F:molecular condensate scaffold activity"/>
    <property type="evidence" value="ECO:0007669"/>
    <property type="project" value="UniProtKB-ARBA"/>
</dbReference>
<dbReference type="Gene3D" id="3.10.20.90">
    <property type="entry name" value="Phosphatidylinositol 3-kinase Catalytic Subunit, Chain A, domain 1"/>
    <property type="match status" value="1"/>
</dbReference>
<feature type="compositionally biased region" description="Basic and acidic residues" evidence="15">
    <location>
        <begin position="163"/>
        <end position="172"/>
    </location>
</feature>
<dbReference type="GO" id="GO:0005524">
    <property type="term" value="F:ATP binding"/>
    <property type="evidence" value="ECO:0007669"/>
    <property type="project" value="UniProtKB-KW"/>
</dbReference>
<comment type="catalytic activity">
    <reaction evidence="12">
        <text>L-threonyl-[protein] + ATP = O-phospho-L-threonyl-[protein] + ADP + H(+)</text>
        <dbReference type="Rhea" id="RHEA:46608"/>
        <dbReference type="Rhea" id="RHEA-COMP:11060"/>
        <dbReference type="Rhea" id="RHEA-COMP:11605"/>
        <dbReference type="ChEBI" id="CHEBI:15378"/>
        <dbReference type="ChEBI" id="CHEBI:30013"/>
        <dbReference type="ChEBI" id="CHEBI:30616"/>
        <dbReference type="ChEBI" id="CHEBI:61977"/>
        <dbReference type="ChEBI" id="CHEBI:456216"/>
        <dbReference type="EC" id="2.7.11.1"/>
    </reaction>
</comment>
<keyword evidence="6" id="KW-0723">Serine/threonine-protein kinase</keyword>
<keyword evidence="8" id="KW-0547">Nucleotide-binding</keyword>
<evidence type="ECO:0000313" key="18">
    <source>
        <dbReference type="Proteomes" id="UP000318571"/>
    </source>
</evidence>
<dbReference type="PANTHER" id="PTHR13902">
    <property type="entry name" value="SERINE/THREONINE-PROTEIN KINASE WNK WITH NO LYSINE -RELATED"/>
    <property type="match status" value="1"/>
</dbReference>
<accession>A0A553P9Y7</accession>
<keyword evidence="10" id="KW-0067">ATP-binding</keyword>
<dbReference type="EC" id="2.7.11.1" evidence="3"/>
<dbReference type="SUPFAM" id="SSF56112">
    <property type="entry name" value="Protein kinase-like (PK-like)"/>
    <property type="match status" value="1"/>
</dbReference>